<dbReference type="EMBL" id="CAJNAU010000148">
    <property type="protein sequence ID" value="CAE6858286.1"/>
    <property type="molecule type" value="Genomic_DNA"/>
</dbReference>
<gene>
    <name evidence="9" type="primary">tyrB_3</name>
    <name evidence="9" type="ORF">R69658_07495</name>
</gene>
<evidence type="ECO:0000256" key="1">
    <source>
        <dbReference type="ARBA" id="ARBA00001933"/>
    </source>
</evidence>
<keyword evidence="4 9" id="KW-0032">Aminotransferase</keyword>
<evidence type="ECO:0000256" key="3">
    <source>
        <dbReference type="ARBA" id="ARBA00011738"/>
    </source>
</evidence>
<dbReference type="InterPro" id="IPR004839">
    <property type="entry name" value="Aminotransferase_I/II_large"/>
</dbReference>
<name>A0ABN7NEF1_9BURK</name>
<keyword evidence="10" id="KW-1185">Reference proteome</keyword>
<evidence type="ECO:0000256" key="2">
    <source>
        <dbReference type="ARBA" id="ARBA00007441"/>
    </source>
</evidence>
<keyword evidence="5 9" id="KW-0808">Transferase</keyword>
<evidence type="ECO:0000256" key="6">
    <source>
        <dbReference type="ARBA" id="ARBA00022898"/>
    </source>
</evidence>
<evidence type="ECO:0000313" key="9">
    <source>
        <dbReference type="EMBL" id="CAE6858286.1"/>
    </source>
</evidence>
<dbReference type="InterPro" id="IPR000796">
    <property type="entry name" value="Asp_trans"/>
</dbReference>
<feature type="domain" description="Aminotransferase class I/classII large" evidence="8">
    <location>
        <begin position="27"/>
        <end position="390"/>
    </location>
</feature>
<evidence type="ECO:0000256" key="7">
    <source>
        <dbReference type="SAM" id="Coils"/>
    </source>
</evidence>
<dbReference type="GO" id="GO:0008483">
    <property type="term" value="F:transaminase activity"/>
    <property type="evidence" value="ECO:0007669"/>
    <property type="project" value="UniProtKB-KW"/>
</dbReference>
<dbReference type="Gene3D" id="3.40.640.10">
    <property type="entry name" value="Type I PLP-dependent aspartate aminotransferase-like (Major domain)"/>
    <property type="match status" value="1"/>
</dbReference>
<comment type="subunit">
    <text evidence="3">Homodimer.</text>
</comment>
<dbReference type="CDD" id="cd00609">
    <property type="entry name" value="AAT_like"/>
    <property type="match status" value="1"/>
</dbReference>
<comment type="caution">
    <text evidence="9">The sequence shown here is derived from an EMBL/GenBank/DDBJ whole genome shotgun (WGS) entry which is preliminary data.</text>
</comment>
<reference evidence="9 10" key="1">
    <citation type="submission" date="2021-02" db="EMBL/GenBank/DDBJ databases">
        <authorList>
            <person name="Vanwijnsberghe S."/>
        </authorList>
    </citation>
    <scope>NUCLEOTIDE SEQUENCE [LARGE SCALE GENOMIC DNA]</scope>
    <source>
        <strain evidence="9 10">R-69658</strain>
    </source>
</reference>
<dbReference type="SUPFAM" id="SSF53383">
    <property type="entry name" value="PLP-dependent transferases"/>
    <property type="match status" value="1"/>
</dbReference>
<accession>A0ABN7NEF1</accession>
<dbReference type="InterPro" id="IPR015422">
    <property type="entry name" value="PyrdxlP-dep_Trfase_small"/>
</dbReference>
<feature type="coiled-coil region" evidence="7">
    <location>
        <begin position="302"/>
        <end position="329"/>
    </location>
</feature>
<sequence>MFSKLPTYAGDPILGLIGEFERDERPNKVNLGVGIYQDENGDVPFLPSVLEAERRYLASPRKAGYLPMEGDARYRQVIRNLLFGIDGTGVGEVSIVQTVGGSGALRLGADFLKRAYPDSRVLVSDPTWDNHIGIFEGAGFEVGQYRYFDPKTRGLDMDWMLIDLGGARPQDVVLLAPCCHNPTGVDPNRDEWCRILDVIQSRQLIPFLDIAYQGFAENLEDDAWVIREMVHRRMDFIVSSSFSKILSLYGERCGALSIYTPIASRASNVLGQLKLCVRRNYSSPPTHGMELVVGVLTDVELRAQWIRELAGMRERIRDMRNRLKEALARTAPLFDATFLVEQRGMFAYTGLSEEQIRALRDESGIYAAASGRICVSGLNPSNIDYVAEAIAKVL</sequence>
<dbReference type="Proteomes" id="UP000674425">
    <property type="component" value="Unassembled WGS sequence"/>
</dbReference>
<dbReference type="RefSeq" id="WP_200622480.1">
    <property type="nucleotide sequence ID" value="NZ_CAJNAU010000148.1"/>
</dbReference>
<dbReference type="PANTHER" id="PTHR11879:SF37">
    <property type="entry name" value="AROMATIC-AMINO-ACID AMINOTRANSFERASE"/>
    <property type="match status" value="1"/>
</dbReference>
<comment type="cofactor">
    <cofactor evidence="1">
        <name>pyridoxal 5'-phosphate</name>
        <dbReference type="ChEBI" id="CHEBI:597326"/>
    </cofactor>
</comment>
<comment type="similarity">
    <text evidence="2">Belongs to the class-I pyridoxal-phosphate-dependent aminotransferase family.</text>
</comment>
<dbReference type="EC" id="2.6.1.5" evidence="9"/>
<dbReference type="PRINTS" id="PR00799">
    <property type="entry name" value="TRANSAMINASE"/>
</dbReference>
<dbReference type="Gene3D" id="3.90.1150.10">
    <property type="entry name" value="Aspartate Aminotransferase, domain 1"/>
    <property type="match status" value="1"/>
</dbReference>
<evidence type="ECO:0000259" key="8">
    <source>
        <dbReference type="Pfam" id="PF00155"/>
    </source>
</evidence>
<keyword evidence="6" id="KW-0663">Pyridoxal phosphate</keyword>
<dbReference type="InterPro" id="IPR015424">
    <property type="entry name" value="PyrdxlP-dep_Trfase"/>
</dbReference>
<dbReference type="InterPro" id="IPR015421">
    <property type="entry name" value="PyrdxlP-dep_Trfase_major"/>
</dbReference>
<organism evidence="9 10">
    <name type="scientific">Paraburkholderia aspalathi</name>
    <dbReference type="NCBI Taxonomy" id="1324617"/>
    <lineage>
        <taxon>Bacteria</taxon>
        <taxon>Pseudomonadati</taxon>
        <taxon>Pseudomonadota</taxon>
        <taxon>Betaproteobacteria</taxon>
        <taxon>Burkholderiales</taxon>
        <taxon>Burkholderiaceae</taxon>
        <taxon>Paraburkholderia</taxon>
    </lineage>
</organism>
<protein>
    <submittedName>
        <fullName evidence="9">Tyrosine aminotransferase</fullName>
        <ecNumber evidence="9">2.6.1.5</ecNumber>
    </submittedName>
</protein>
<proteinExistence type="inferred from homology"/>
<dbReference type="Pfam" id="PF00155">
    <property type="entry name" value="Aminotran_1_2"/>
    <property type="match status" value="1"/>
</dbReference>
<evidence type="ECO:0000313" key="10">
    <source>
        <dbReference type="Proteomes" id="UP000674425"/>
    </source>
</evidence>
<dbReference type="NCBIfam" id="NF006719">
    <property type="entry name" value="PRK09257.1"/>
    <property type="match status" value="1"/>
</dbReference>
<dbReference type="PANTHER" id="PTHR11879">
    <property type="entry name" value="ASPARTATE AMINOTRANSFERASE"/>
    <property type="match status" value="1"/>
</dbReference>
<evidence type="ECO:0000256" key="5">
    <source>
        <dbReference type="ARBA" id="ARBA00022679"/>
    </source>
</evidence>
<keyword evidence="7" id="KW-0175">Coiled coil</keyword>
<evidence type="ECO:0000256" key="4">
    <source>
        <dbReference type="ARBA" id="ARBA00022576"/>
    </source>
</evidence>